<accession>X1UWA7</accession>
<reference evidence="1" key="1">
    <citation type="journal article" date="2014" name="Front. Microbiol.">
        <title>High frequency of phylogenetically diverse reductive dehalogenase-homologous genes in deep subseafloor sedimentary metagenomes.</title>
        <authorList>
            <person name="Kawai M."/>
            <person name="Futagami T."/>
            <person name="Toyoda A."/>
            <person name="Takaki Y."/>
            <person name="Nishi S."/>
            <person name="Hori S."/>
            <person name="Arai W."/>
            <person name="Tsubouchi T."/>
            <person name="Morono Y."/>
            <person name="Uchiyama I."/>
            <person name="Ito T."/>
            <person name="Fujiyama A."/>
            <person name="Inagaki F."/>
            <person name="Takami H."/>
        </authorList>
    </citation>
    <scope>NUCLEOTIDE SEQUENCE</scope>
    <source>
        <strain evidence="1">Expedition CK06-06</strain>
    </source>
</reference>
<dbReference type="EMBL" id="BARW01036960">
    <property type="protein sequence ID" value="GAJ21754.1"/>
    <property type="molecule type" value="Genomic_DNA"/>
</dbReference>
<sequence length="43" mass="5111">MFVWQLAPFIKKGKLVEGYDEETIRKYIKKYFSIKSKTGRLAV</sequence>
<protein>
    <submittedName>
        <fullName evidence="1">Uncharacterized protein</fullName>
    </submittedName>
</protein>
<dbReference type="AlphaFoldDB" id="X1UWA7"/>
<gene>
    <name evidence="1" type="ORF">S12H4_57211</name>
</gene>
<organism evidence="1">
    <name type="scientific">marine sediment metagenome</name>
    <dbReference type="NCBI Taxonomy" id="412755"/>
    <lineage>
        <taxon>unclassified sequences</taxon>
        <taxon>metagenomes</taxon>
        <taxon>ecological metagenomes</taxon>
    </lineage>
</organism>
<proteinExistence type="predicted"/>
<comment type="caution">
    <text evidence="1">The sequence shown here is derived from an EMBL/GenBank/DDBJ whole genome shotgun (WGS) entry which is preliminary data.</text>
</comment>
<feature type="non-terminal residue" evidence="1">
    <location>
        <position position="43"/>
    </location>
</feature>
<name>X1UWA7_9ZZZZ</name>
<evidence type="ECO:0000313" key="1">
    <source>
        <dbReference type="EMBL" id="GAJ21754.1"/>
    </source>
</evidence>